<dbReference type="SUPFAM" id="SSF101690">
    <property type="entry name" value="PAZ domain"/>
    <property type="match status" value="1"/>
</dbReference>
<keyword evidence="1" id="KW-0963">Cytoplasm</keyword>
<dbReference type="EMBL" id="CAUEEQ010037273">
    <property type="protein sequence ID" value="CAJ0953776.1"/>
    <property type="molecule type" value="Genomic_DNA"/>
</dbReference>
<dbReference type="Proteomes" id="UP001176940">
    <property type="component" value="Unassembled WGS sequence"/>
</dbReference>
<sequence>MDLKQMVRGGHTANYYNPSDITKVRAHRLAVCQGFSTSILQYESSIMLSIDVSHKVLMNETVHNIMSSL</sequence>
<organism evidence="2 3">
    <name type="scientific">Ranitomeya imitator</name>
    <name type="common">mimic poison frog</name>
    <dbReference type="NCBI Taxonomy" id="111125"/>
    <lineage>
        <taxon>Eukaryota</taxon>
        <taxon>Metazoa</taxon>
        <taxon>Chordata</taxon>
        <taxon>Craniata</taxon>
        <taxon>Vertebrata</taxon>
        <taxon>Euteleostomi</taxon>
        <taxon>Amphibia</taxon>
        <taxon>Batrachia</taxon>
        <taxon>Anura</taxon>
        <taxon>Neobatrachia</taxon>
        <taxon>Hyloidea</taxon>
        <taxon>Dendrobatidae</taxon>
        <taxon>Dendrobatinae</taxon>
        <taxon>Ranitomeya</taxon>
    </lineage>
</organism>
<name>A0ABN9LXX2_9NEOB</name>
<comment type="caution">
    <text evidence="2">The sequence shown here is derived from an EMBL/GenBank/DDBJ whole genome shotgun (WGS) entry which is preliminary data.</text>
</comment>
<gene>
    <name evidence="2" type="ORF">RIMI_LOCUS14444531</name>
</gene>
<proteinExistence type="predicted"/>
<accession>A0ABN9LXX2</accession>
<dbReference type="InterPro" id="IPR036085">
    <property type="entry name" value="PAZ_dom_sf"/>
</dbReference>
<evidence type="ECO:0000313" key="2">
    <source>
        <dbReference type="EMBL" id="CAJ0953776.1"/>
    </source>
</evidence>
<protein>
    <submittedName>
        <fullName evidence="2">Uncharacterized protein</fullName>
    </submittedName>
</protein>
<evidence type="ECO:0000313" key="3">
    <source>
        <dbReference type="Proteomes" id="UP001176940"/>
    </source>
</evidence>
<evidence type="ECO:0000256" key="1">
    <source>
        <dbReference type="ARBA" id="ARBA00022490"/>
    </source>
</evidence>
<keyword evidence="3" id="KW-1185">Reference proteome</keyword>
<reference evidence="2" key="1">
    <citation type="submission" date="2023-07" db="EMBL/GenBank/DDBJ databases">
        <authorList>
            <person name="Stuckert A."/>
        </authorList>
    </citation>
    <scope>NUCLEOTIDE SEQUENCE</scope>
</reference>